<evidence type="ECO:0008006" key="3">
    <source>
        <dbReference type="Google" id="ProtNLM"/>
    </source>
</evidence>
<accession>A0A165SKM0</accession>
<protein>
    <recommendedName>
        <fullName evidence="3">C2 domain-containing protein</fullName>
    </recommendedName>
</protein>
<dbReference type="OrthoDB" id="10522555at2759"/>
<name>A0A165SKM0_9AGAM</name>
<evidence type="ECO:0000313" key="1">
    <source>
        <dbReference type="EMBL" id="KZT25305.1"/>
    </source>
</evidence>
<gene>
    <name evidence="1" type="ORF">NEOLEDRAFT_1133672</name>
</gene>
<proteinExistence type="predicted"/>
<dbReference type="EMBL" id="KV425572">
    <property type="protein sequence ID" value="KZT25305.1"/>
    <property type="molecule type" value="Genomic_DNA"/>
</dbReference>
<dbReference type="AlphaFoldDB" id="A0A165SKM0"/>
<keyword evidence="2" id="KW-1185">Reference proteome</keyword>
<sequence>MTIPPFLLTMNILVEDLPPPNNSKKQPKVVVCVRSENQVQKTNVVKLEGSSQTWVDPLRLSNMNADSTVSISLYYRRWGQEEIISSVERPLQLFRNHNGVH</sequence>
<dbReference type="Proteomes" id="UP000076761">
    <property type="component" value="Unassembled WGS sequence"/>
</dbReference>
<dbReference type="InParanoid" id="A0A165SKM0"/>
<organism evidence="1 2">
    <name type="scientific">Neolentinus lepideus HHB14362 ss-1</name>
    <dbReference type="NCBI Taxonomy" id="1314782"/>
    <lineage>
        <taxon>Eukaryota</taxon>
        <taxon>Fungi</taxon>
        <taxon>Dikarya</taxon>
        <taxon>Basidiomycota</taxon>
        <taxon>Agaricomycotina</taxon>
        <taxon>Agaricomycetes</taxon>
        <taxon>Gloeophyllales</taxon>
        <taxon>Gloeophyllaceae</taxon>
        <taxon>Neolentinus</taxon>
    </lineage>
</organism>
<reference evidence="1 2" key="1">
    <citation type="journal article" date="2016" name="Mol. Biol. Evol.">
        <title>Comparative Genomics of Early-Diverging Mushroom-Forming Fungi Provides Insights into the Origins of Lignocellulose Decay Capabilities.</title>
        <authorList>
            <person name="Nagy L.G."/>
            <person name="Riley R."/>
            <person name="Tritt A."/>
            <person name="Adam C."/>
            <person name="Daum C."/>
            <person name="Floudas D."/>
            <person name="Sun H."/>
            <person name="Yadav J.S."/>
            <person name="Pangilinan J."/>
            <person name="Larsson K.H."/>
            <person name="Matsuura K."/>
            <person name="Barry K."/>
            <person name="Labutti K."/>
            <person name="Kuo R."/>
            <person name="Ohm R.A."/>
            <person name="Bhattacharya S.S."/>
            <person name="Shirouzu T."/>
            <person name="Yoshinaga Y."/>
            <person name="Martin F.M."/>
            <person name="Grigoriev I.V."/>
            <person name="Hibbett D.S."/>
        </authorList>
    </citation>
    <scope>NUCLEOTIDE SEQUENCE [LARGE SCALE GENOMIC DNA]</scope>
    <source>
        <strain evidence="1 2">HHB14362 ss-1</strain>
    </source>
</reference>
<evidence type="ECO:0000313" key="2">
    <source>
        <dbReference type="Proteomes" id="UP000076761"/>
    </source>
</evidence>